<reference evidence="1 2" key="1">
    <citation type="journal article" date="2019" name="Genome Biol. Evol.">
        <title>Nanopore Sequencing Significantly Improves Genome Assembly of the Protozoan Parasite Trypanosoma cruzi.</title>
        <authorList>
            <person name="Diaz-Viraque F."/>
            <person name="Pita S."/>
            <person name="Greif G."/>
            <person name="de Souza R.C.M."/>
            <person name="Iraola G."/>
            <person name="Robello C."/>
        </authorList>
    </citation>
    <scope>NUCLEOTIDE SEQUENCE [LARGE SCALE GENOMIC DNA]</scope>
    <source>
        <strain evidence="1 2">Berenice</strain>
    </source>
</reference>
<name>A0A7J6Y1G4_TRYCR</name>
<dbReference type="EMBL" id="JABDHM010000049">
    <property type="protein sequence ID" value="KAF5220594.1"/>
    <property type="molecule type" value="Genomic_DNA"/>
</dbReference>
<gene>
    <name evidence="1" type="ORF">ECC02_006446</name>
</gene>
<dbReference type="AlphaFoldDB" id="A0A7J6Y1G4"/>
<organism evidence="1 2">
    <name type="scientific">Trypanosoma cruzi</name>
    <dbReference type="NCBI Taxonomy" id="5693"/>
    <lineage>
        <taxon>Eukaryota</taxon>
        <taxon>Discoba</taxon>
        <taxon>Euglenozoa</taxon>
        <taxon>Kinetoplastea</taxon>
        <taxon>Metakinetoplastina</taxon>
        <taxon>Trypanosomatida</taxon>
        <taxon>Trypanosomatidae</taxon>
        <taxon>Trypanosoma</taxon>
        <taxon>Schizotrypanum</taxon>
    </lineage>
</organism>
<evidence type="ECO:0000313" key="2">
    <source>
        <dbReference type="Proteomes" id="UP000583944"/>
    </source>
</evidence>
<accession>A0A7J6Y1G4</accession>
<evidence type="ECO:0000313" key="1">
    <source>
        <dbReference type="EMBL" id="KAF5220594.1"/>
    </source>
</evidence>
<proteinExistence type="predicted"/>
<dbReference type="VEuPathDB" id="TriTrypDB:ECC02_006446"/>
<dbReference type="Proteomes" id="UP000583944">
    <property type="component" value="Unassembled WGS sequence"/>
</dbReference>
<comment type="caution">
    <text evidence="1">The sequence shown here is derived from an EMBL/GenBank/DDBJ whole genome shotgun (WGS) entry which is preliminary data.</text>
</comment>
<sequence>MNAPSTHQPLQYQSDVQRLAGTPAFQNIWEYSLMFSVEHFLCSSAQPEFLHQRIGSAISQFTLMQPRSADAASVSSVRQPALPIDAIHSSFVWRCDRCDSSVLPSPSPSCSSMPSMSSQSWCSLAAIAAVVECTTTNSAAATHSTMSALATPVEQCPARTVNRMQTLPVANGGTTNKPSSGCTSRRSACGLKAAVTTSFSRMVPCAEDTTSPSHSQLSFGEFIA</sequence>
<protein>
    <submittedName>
        <fullName evidence="1">Uncharacterized protein</fullName>
    </submittedName>
</protein>